<gene>
    <name evidence="1" type="ORF">BKG61_22295</name>
</gene>
<dbReference type="RefSeq" id="WP_070946295.1">
    <property type="nucleotide sequence ID" value="NZ_MLCL01000089.1"/>
</dbReference>
<evidence type="ECO:0000313" key="1">
    <source>
        <dbReference type="EMBL" id="OHT93316.1"/>
    </source>
</evidence>
<organism evidence="1 2">
    <name type="scientific">Mycobacterium syngnathidarum</name>
    <dbReference type="NCBI Taxonomy" id="1908205"/>
    <lineage>
        <taxon>Bacteria</taxon>
        <taxon>Bacillati</taxon>
        <taxon>Actinomycetota</taxon>
        <taxon>Actinomycetes</taxon>
        <taxon>Mycobacteriales</taxon>
        <taxon>Mycobacteriaceae</taxon>
        <taxon>Mycobacterium</taxon>
    </lineage>
</organism>
<accession>A0A1S1JY91</accession>
<protein>
    <submittedName>
        <fullName evidence="1">Uncharacterized protein</fullName>
    </submittedName>
</protein>
<name>A0A1S1JY91_9MYCO</name>
<accession>A0A1Q9W3W4</accession>
<dbReference type="EMBL" id="MLHV01000024">
    <property type="protein sequence ID" value="OHT93316.1"/>
    <property type="molecule type" value="Genomic_DNA"/>
</dbReference>
<dbReference type="AlphaFoldDB" id="A0A1S1JY91"/>
<evidence type="ECO:0000313" key="2">
    <source>
        <dbReference type="Proteomes" id="UP000179636"/>
    </source>
</evidence>
<comment type="caution">
    <text evidence="1">The sequence shown here is derived from an EMBL/GenBank/DDBJ whole genome shotgun (WGS) entry which is preliminary data.</text>
</comment>
<dbReference type="OrthoDB" id="4638853at2"/>
<reference evidence="1 2" key="1">
    <citation type="submission" date="2016-10" db="EMBL/GenBank/DDBJ databases">
        <title>Evaluation of Human, Animal and Environmental Mycobacterium chelonae Isolates by Core Genome Phylogenomic Analysis, Targeted Gene Comparison, and Anti-microbial Susceptibility Patterns: A Tale of Mistaken Identities.</title>
        <authorList>
            <person name="Fogelson S.B."/>
            <person name="Camus A.C."/>
            <person name="Lorenz W."/>
            <person name="Vasireddy R."/>
            <person name="Vasireddy S."/>
            <person name="Smith T."/>
            <person name="Brown-Elliott B.A."/>
            <person name="Wallace R.J.Jr."/>
            <person name="Hasan N.A."/>
            <person name="Reischl U."/>
            <person name="Sanchez S."/>
        </authorList>
    </citation>
    <scope>NUCLEOTIDE SEQUENCE [LARGE SCALE GENOMIC DNA]</scope>
    <source>
        <strain evidence="1 2">24999</strain>
    </source>
</reference>
<keyword evidence="2" id="KW-1185">Reference proteome</keyword>
<proteinExistence type="predicted"/>
<sequence length="154" mass="17107">MQVIRAIYPLLDRDIATIATHQNPCGPVLERTEIPIEGVGVIGVITEVPDDDTRYAFTDVLLARYRDGELTAPVPIAGSMCESPVARCMHEHWCDLERLIRCVQGDTKTLCVLDIDWEIDEDDESSDETSGLDPGLTPRILEICQCAEGRPVTR</sequence>
<dbReference type="Proteomes" id="UP000179636">
    <property type="component" value="Unassembled WGS sequence"/>
</dbReference>
<dbReference type="STRING" id="1908205.BKG60_27490"/>